<protein>
    <recommendedName>
        <fullName evidence="5">Wadjet protein JetD C-terminal domain-containing protein</fullName>
    </recommendedName>
</protein>
<comment type="caution">
    <text evidence="3">The sequence shown here is derived from an EMBL/GenBank/DDBJ whole genome shotgun (WGS) entry which is preliminary data.</text>
</comment>
<name>A0A402CM75_RHOWR</name>
<dbReference type="Pfam" id="PF11795">
    <property type="entry name" value="DUF3322"/>
    <property type="match status" value="1"/>
</dbReference>
<proteinExistence type="predicted"/>
<evidence type="ECO:0000313" key="3">
    <source>
        <dbReference type="EMBL" id="GCE44802.1"/>
    </source>
</evidence>
<dbReference type="EMBL" id="BHYM01000108">
    <property type="protein sequence ID" value="GCE44802.1"/>
    <property type="molecule type" value="Genomic_DNA"/>
</dbReference>
<accession>A0A402CM75</accession>
<evidence type="ECO:0008006" key="5">
    <source>
        <dbReference type="Google" id="ProtNLM"/>
    </source>
</evidence>
<sequence>MSTRCVLPPVAAAKALAAYNSRRRRWLADSALADQDSLTVALHPPSEQQIAEDPDTVVAWVRAWRGYAGDGRVEWATRRWPSFGTQEVPVRLTLAGAGRIASAGGRGSEWRALVMRRDTLVDRLGPGTPALSAAVAATAAKWLDLDDDDFGRLTTIARWLSDHPSSGYFIRQLPVPGVDTKWLARHRGVVETLLEGVRGSRDLGIRGLPHLRDVALCDPGLLVGSPRRFATSLEELTTLPLNPARVLILENKEGLYALPPLADTVAVHGGGYTVHELAAIPWVVDSEVWYWGDLDSHGFAILDRLRRHLPHVRSLLMDQATLDRWRGLAVREQSPTFNDVSHLTGSEAAALECLREGDLRLEQERIPWPYVLEQLNAAFGRDLSSPSSGCDARPGSK</sequence>
<gene>
    <name evidence="3" type="ORF">Rhow_000393</name>
</gene>
<evidence type="ECO:0000259" key="1">
    <source>
        <dbReference type="Pfam" id="PF09983"/>
    </source>
</evidence>
<reference evidence="3 4" key="1">
    <citation type="submission" date="2018-11" db="EMBL/GenBank/DDBJ databases">
        <title>Microbial catabolism of amino acid.</title>
        <authorList>
            <person name="Hibi M."/>
            <person name="Ogawa J."/>
        </authorList>
    </citation>
    <scope>NUCLEOTIDE SEQUENCE [LARGE SCALE GENOMIC DNA]</scope>
    <source>
        <strain evidence="3 4">C31-06</strain>
    </source>
</reference>
<evidence type="ECO:0000313" key="4">
    <source>
        <dbReference type="Proteomes" id="UP000287519"/>
    </source>
</evidence>
<dbReference type="RefSeq" id="WP_124396329.1">
    <property type="nucleotide sequence ID" value="NZ_BHYM01000108.1"/>
</dbReference>
<dbReference type="InterPro" id="IPR014544">
    <property type="entry name" value="UCP028408"/>
</dbReference>
<dbReference type="Proteomes" id="UP000287519">
    <property type="component" value="Unassembled WGS sequence"/>
</dbReference>
<dbReference type="InterPro" id="IPR024537">
    <property type="entry name" value="DUF3322"/>
</dbReference>
<dbReference type="PIRSF" id="PIRSF028408">
    <property type="entry name" value="UCP028408"/>
    <property type="match status" value="1"/>
</dbReference>
<evidence type="ECO:0000259" key="2">
    <source>
        <dbReference type="Pfam" id="PF11795"/>
    </source>
</evidence>
<organism evidence="3 4">
    <name type="scientific">Rhodococcus wratislaviensis</name>
    <name type="common">Tsukamurella wratislaviensis</name>
    <dbReference type="NCBI Taxonomy" id="44752"/>
    <lineage>
        <taxon>Bacteria</taxon>
        <taxon>Bacillati</taxon>
        <taxon>Actinomycetota</taxon>
        <taxon>Actinomycetes</taxon>
        <taxon>Mycobacteriales</taxon>
        <taxon>Nocardiaceae</taxon>
        <taxon>Rhodococcus</taxon>
    </lineage>
</organism>
<keyword evidence="4" id="KW-1185">Reference proteome</keyword>
<dbReference type="Pfam" id="PF09983">
    <property type="entry name" value="JetD_C"/>
    <property type="match status" value="1"/>
</dbReference>
<feature type="domain" description="DUF3322" evidence="2">
    <location>
        <begin position="23"/>
        <end position="194"/>
    </location>
</feature>
<dbReference type="AlphaFoldDB" id="A0A402CM75"/>
<feature type="domain" description="Wadjet protein JetD C-terminal" evidence="1">
    <location>
        <begin position="221"/>
        <end position="374"/>
    </location>
</feature>
<dbReference type="InterPro" id="IPR024534">
    <property type="entry name" value="JetD_C"/>
</dbReference>
<dbReference type="OrthoDB" id="322908at2"/>